<organism evidence="1">
    <name type="scientific">Arundo donax</name>
    <name type="common">Giant reed</name>
    <name type="synonym">Donax arundinaceus</name>
    <dbReference type="NCBI Taxonomy" id="35708"/>
    <lineage>
        <taxon>Eukaryota</taxon>
        <taxon>Viridiplantae</taxon>
        <taxon>Streptophyta</taxon>
        <taxon>Embryophyta</taxon>
        <taxon>Tracheophyta</taxon>
        <taxon>Spermatophyta</taxon>
        <taxon>Magnoliopsida</taxon>
        <taxon>Liliopsida</taxon>
        <taxon>Poales</taxon>
        <taxon>Poaceae</taxon>
        <taxon>PACMAD clade</taxon>
        <taxon>Arundinoideae</taxon>
        <taxon>Arundineae</taxon>
        <taxon>Arundo</taxon>
    </lineage>
</organism>
<protein>
    <submittedName>
        <fullName evidence="1">Uncharacterized protein</fullName>
    </submittedName>
</protein>
<dbReference type="AlphaFoldDB" id="A0A0A8Z4B3"/>
<dbReference type="EMBL" id="GBRH01263666">
    <property type="protein sequence ID" value="JAD34229.1"/>
    <property type="molecule type" value="Transcribed_RNA"/>
</dbReference>
<accession>A0A0A8Z4B3</accession>
<proteinExistence type="predicted"/>
<sequence length="36" mass="4208">MQYPLLHIDGNSSVLRNNQLLQNIKQRKNDGMFSYA</sequence>
<reference evidence="1" key="1">
    <citation type="submission" date="2014-09" db="EMBL/GenBank/DDBJ databases">
        <authorList>
            <person name="Magalhaes I.L.F."/>
            <person name="Oliveira U."/>
            <person name="Santos F.R."/>
            <person name="Vidigal T.H.D.A."/>
            <person name="Brescovit A.D."/>
            <person name="Santos A.J."/>
        </authorList>
    </citation>
    <scope>NUCLEOTIDE SEQUENCE</scope>
    <source>
        <tissue evidence="1">Shoot tissue taken approximately 20 cm above the soil surface</tissue>
    </source>
</reference>
<reference evidence="1" key="2">
    <citation type="journal article" date="2015" name="Data Brief">
        <title>Shoot transcriptome of the giant reed, Arundo donax.</title>
        <authorList>
            <person name="Barrero R.A."/>
            <person name="Guerrero F.D."/>
            <person name="Moolhuijzen P."/>
            <person name="Goolsby J.A."/>
            <person name="Tidwell J."/>
            <person name="Bellgard S.E."/>
            <person name="Bellgard M.I."/>
        </authorList>
    </citation>
    <scope>NUCLEOTIDE SEQUENCE</scope>
    <source>
        <tissue evidence="1">Shoot tissue taken approximately 20 cm above the soil surface</tissue>
    </source>
</reference>
<evidence type="ECO:0000313" key="1">
    <source>
        <dbReference type="EMBL" id="JAD34229.1"/>
    </source>
</evidence>
<name>A0A0A8Z4B3_ARUDO</name>